<gene>
    <name evidence="1" type="ORF">Ctaglu_45160</name>
</gene>
<name>A0A401UTM1_9CLOT</name>
<reference evidence="1 2" key="1">
    <citation type="submission" date="2018-11" db="EMBL/GenBank/DDBJ databases">
        <title>Genome sequencing and assembly of Clostridium tagluense strain A121.</title>
        <authorList>
            <person name="Murakami T."/>
            <person name="Segawa T."/>
            <person name="Shcherbakova V.A."/>
            <person name="Mori H."/>
            <person name="Yoshimura Y."/>
        </authorList>
    </citation>
    <scope>NUCLEOTIDE SEQUENCE [LARGE SCALE GENOMIC DNA]</scope>
    <source>
        <strain evidence="1 2">A121</strain>
    </source>
</reference>
<accession>A0A401UTM1</accession>
<keyword evidence="2" id="KW-1185">Reference proteome</keyword>
<dbReference type="EMBL" id="BHYK01000045">
    <property type="protein sequence ID" value="GCD12893.1"/>
    <property type="molecule type" value="Genomic_DNA"/>
</dbReference>
<protein>
    <submittedName>
        <fullName evidence="1">Uncharacterized protein</fullName>
    </submittedName>
</protein>
<dbReference type="Proteomes" id="UP000287872">
    <property type="component" value="Unassembled WGS sequence"/>
</dbReference>
<evidence type="ECO:0000313" key="1">
    <source>
        <dbReference type="EMBL" id="GCD12893.1"/>
    </source>
</evidence>
<comment type="caution">
    <text evidence="1">The sequence shown here is derived from an EMBL/GenBank/DDBJ whole genome shotgun (WGS) entry which is preliminary data.</text>
</comment>
<sequence length="120" mass="14130">MEINNEELEVTISKKNYVIQTNTILNEDGTPRDFTSFMFQLQNQTWEEFKEYILNNDTKETKQIKGTLDGASKPNDCIISEEIINTDQQLEVMIFFGADYDRRVNAKFFLVTEEEFKKIL</sequence>
<dbReference type="RefSeq" id="WP_125005955.1">
    <property type="nucleotide sequence ID" value="NZ_BHYK01000045.1"/>
</dbReference>
<organism evidence="1 2">
    <name type="scientific">Clostridium tagluense</name>
    <dbReference type="NCBI Taxonomy" id="360422"/>
    <lineage>
        <taxon>Bacteria</taxon>
        <taxon>Bacillati</taxon>
        <taxon>Bacillota</taxon>
        <taxon>Clostridia</taxon>
        <taxon>Eubacteriales</taxon>
        <taxon>Clostridiaceae</taxon>
        <taxon>Clostridium</taxon>
    </lineage>
</organism>
<dbReference type="AlphaFoldDB" id="A0A401UTM1"/>
<evidence type="ECO:0000313" key="2">
    <source>
        <dbReference type="Proteomes" id="UP000287872"/>
    </source>
</evidence>
<proteinExistence type="predicted"/>